<dbReference type="EMBL" id="MPUH01000076">
    <property type="protein sequence ID" value="OMJ91675.1"/>
    <property type="molecule type" value="Genomic_DNA"/>
</dbReference>
<keyword evidence="3" id="KW-0067">ATP-binding</keyword>
<gene>
    <name evidence="4" type="ORF">SteCoe_5702</name>
</gene>
<organism evidence="4 5">
    <name type="scientific">Stentor coeruleus</name>
    <dbReference type="NCBI Taxonomy" id="5963"/>
    <lineage>
        <taxon>Eukaryota</taxon>
        <taxon>Sar</taxon>
        <taxon>Alveolata</taxon>
        <taxon>Ciliophora</taxon>
        <taxon>Postciliodesmatophora</taxon>
        <taxon>Heterotrichea</taxon>
        <taxon>Heterotrichida</taxon>
        <taxon>Stentoridae</taxon>
        <taxon>Stentor</taxon>
    </lineage>
</organism>
<reference evidence="4 5" key="1">
    <citation type="submission" date="2016-11" db="EMBL/GenBank/DDBJ databases">
        <title>The macronuclear genome of Stentor coeruleus: a giant cell with tiny introns.</title>
        <authorList>
            <person name="Slabodnick M."/>
            <person name="Ruby J.G."/>
            <person name="Reiff S.B."/>
            <person name="Swart E.C."/>
            <person name="Gosai S."/>
            <person name="Prabakaran S."/>
            <person name="Witkowska E."/>
            <person name="Larue G.E."/>
            <person name="Fisher S."/>
            <person name="Freeman R.M."/>
            <person name="Gunawardena J."/>
            <person name="Chu W."/>
            <person name="Stover N.A."/>
            <person name="Gregory B.D."/>
            <person name="Nowacki M."/>
            <person name="Derisi J."/>
            <person name="Roy S.W."/>
            <person name="Marshall W.F."/>
            <person name="Sood P."/>
        </authorList>
    </citation>
    <scope>NUCLEOTIDE SEQUENCE [LARGE SCALE GENOMIC DNA]</scope>
    <source>
        <strain evidence="4">WM001</strain>
    </source>
</reference>
<keyword evidence="2" id="KW-0547">Nucleotide-binding</keyword>
<dbReference type="Proteomes" id="UP000187209">
    <property type="component" value="Unassembled WGS sequence"/>
</dbReference>
<name>A0A1R2CRQ0_9CILI</name>
<evidence type="ECO:0008006" key="6">
    <source>
        <dbReference type="Google" id="ProtNLM"/>
    </source>
</evidence>
<comment type="caution">
    <text evidence="4">The sequence shown here is derived from an EMBL/GenBank/DDBJ whole genome shotgun (WGS) entry which is preliminary data.</text>
</comment>
<dbReference type="InterPro" id="IPR004344">
    <property type="entry name" value="TTL/TTLL_fam"/>
</dbReference>
<dbReference type="GO" id="GO:0005524">
    <property type="term" value="F:ATP binding"/>
    <property type="evidence" value="ECO:0007669"/>
    <property type="project" value="UniProtKB-KW"/>
</dbReference>
<accession>A0A1R2CRQ0</accession>
<dbReference type="GO" id="GO:0070740">
    <property type="term" value="F:tubulin-glutamic acid ligase activity"/>
    <property type="evidence" value="ECO:0007669"/>
    <property type="project" value="TreeGrafter"/>
</dbReference>
<sequence>MEVIVNISNTQYDVIEEIIKDLNWKCTTNPEDTKYDIFWQDSALSPENLAQLSVHQRINHFPGIQTISRKDELAKNLKSIQKIFPLAYNFFPKTWVLPRDFADLKSQFSNKKPKTYICKPEALSQGKGIFLTRKLEDIPEKCVVQRYKQKPYLIDGLKFDLRVYVLLLSCDPLKIYVHKEGLVRFATESYLLPNCGNLGNTCMHLTNYAINKENPKFEYNSSLTEDFKGHKRSLKKLFEYLGENGVNTKQLWMDIEDIITKTICVAQPALVHLYKSSQPNDPTGAICFQVLGFDILINSKLKPILLEVNHTPSFATESPLDIYVKKNVISDALKMLGIQQRIDLSMNEARHKMRCKDIKVFRQELKEKWLQSREIIEEIYHGGYKKIFPNNRTEFQDYLKAAKTVWINQLGARKRKENSSGNIKVFKSKFISKKITRKSIFERMATTPHQIKSSNDISNIKIKSTSRPPISLKNYGCYVRPKLFEFSDSKISISKEFSKQG</sequence>
<dbReference type="PROSITE" id="PS51221">
    <property type="entry name" value="TTL"/>
    <property type="match status" value="1"/>
</dbReference>
<keyword evidence="5" id="KW-1185">Reference proteome</keyword>
<dbReference type="GO" id="GO:0036064">
    <property type="term" value="C:ciliary basal body"/>
    <property type="evidence" value="ECO:0007669"/>
    <property type="project" value="TreeGrafter"/>
</dbReference>
<dbReference type="GO" id="GO:0015631">
    <property type="term" value="F:tubulin binding"/>
    <property type="evidence" value="ECO:0007669"/>
    <property type="project" value="TreeGrafter"/>
</dbReference>
<dbReference type="SUPFAM" id="SSF56059">
    <property type="entry name" value="Glutathione synthetase ATP-binding domain-like"/>
    <property type="match status" value="1"/>
</dbReference>
<evidence type="ECO:0000256" key="1">
    <source>
        <dbReference type="ARBA" id="ARBA00022598"/>
    </source>
</evidence>
<protein>
    <recommendedName>
        <fullName evidence="6">Tubulin-tyrosine ligase family protein</fullName>
    </recommendedName>
</protein>
<proteinExistence type="predicted"/>
<dbReference type="AlphaFoldDB" id="A0A1R2CRQ0"/>
<dbReference type="Gene3D" id="3.30.470.20">
    <property type="entry name" value="ATP-grasp fold, B domain"/>
    <property type="match status" value="1"/>
</dbReference>
<dbReference type="PANTHER" id="PTHR12241">
    <property type="entry name" value="TUBULIN POLYGLUTAMYLASE"/>
    <property type="match status" value="1"/>
</dbReference>
<dbReference type="OrthoDB" id="202825at2759"/>
<keyword evidence="1" id="KW-0436">Ligase</keyword>
<dbReference type="Pfam" id="PF03133">
    <property type="entry name" value="TTL"/>
    <property type="match status" value="1"/>
</dbReference>
<evidence type="ECO:0000256" key="2">
    <source>
        <dbReference type="ARBA" id="ARBA00022741"/>
    </source>
</evidence>
<evidence type="ECO:0000313" key="4">
    <source>
        <dbReference type="EMBL" id="OMJ91675.1"/>
    </source>
</evidence>
<dbReference type="GO" id="GO:0000226">
    <property type="term" value="P:microtubule cytoskeleton organization"/>
    <property type="evidence" value="ECO:0007669"/>
    <property type="project" value="TreeGrafter"/>
</dbReference>
<evidence type="ECO:0000313" key="5">
    <source>
        <dbReference type="Proteomes" id="UP000187209"/>
    </source>
</evidence>
<dbReference type="PANTHER" id="PTHR12241:SF147">
    <property type="entry name" value="TUBULIN POLYGLUTAMYLASE TTLL7"/>
    <property type="match status" value="1"/>
</dbReference>
<evidence type="ECO:0000256" key="3">
    <source>
        <dbReference type="ARBA" id="ARBA00022840"/>
    </source>
</evidence>